<dbReference type="SUPFAM" id="SSF64268">
    <property type="entry name" value="PX domain"/>
    <property type="match status" value="1"/>
</dbReference>
<dbReference type="Proteomes" id="UP000825935">
    <property type="component" value="Chromosome 3"/>
</dbReference>
<dbReference type="GO" id="GO:0010008">
    <property type="term" value="C:endosome membrane"/>
    <property type="evidence" value="ECO:0007669"/>
    <property type="project" value="UniProtKB-SubCell"/>
</dbReference>
<dbReference type="InterPro" id="IPR036871">
    <property type="entry name" value="PX_dom_sf"/>
</dbReference>
<dbReference type="GO" id="GO:0015031">
    <property type="term" value="P:protein transport"/>
    <property type="evidence" value="ECO:0007669"/>
    <property type="project" value="UniProtKB-KW"/>
</dbReference>
<name>A0A8T2UXV1_CERRI</name>
<dbReference type="AlphaFoldDB" id="A0A8T2UXV1"/>
<evidence type="ECO:0000313" key="13">
    <source>
        <dbReference type="Proteomes" id="UP000825935"/>
    </source>
</evidence>
<dbReference type="OrthoDB" id="76516at2759"/>
<evidence type="ECO:0000256" key="10">
    <source>
        <dbReference type="SAM" id="MobiDB-lite"/>
    </source>
</evidence>
<dbReference type="PROSITE" id="PS50195">
    <property type="entry name" value="PX"/>
    <property type="match status" value="1"/>
</dbReference>
<evidence type="ECO:0000313" key="12">
    <source>
        <dbReference type="EMBL" id="KAH7441051.1"/>
    </source>
</evidence>
<dbReference type="InterPro" id="IPR044588">
    <property type="entry name" value="EREX-like"/>
</dbReference>
<organism evidence="12 13">
    <name type="scientific">Ceratopteris richardii</name>
    <name type="common">Triangle waterfern</name>
    <dbReference type="NCBI Taxonomy" id="49495"/>
    <lineage>
        <taxon>Eukaryota</taxon>
        <taxon>Viridiplantae</taxon>
        <taxon>Streptophyta</taxon>
        <taxon>Embryophyta</taxon>
        <taxon>Tracheophyta</taxon>
        <taxon>Polypodiopsida</taxon>
        <taxon>Polypodiidae</taxon>
        <taxon>Polypodiales</taxon>
        <taxon>Pteridineae</taxon>
        <taxon>Pteridaceae</taxon>
        <taxon>Parkerioideae</taxon>
        <taxon>Ceratopteris</taxon>
    </lineage>
</organism>
<protein>
    <recommendedName>
        <fullName evidence="11">PX domain-containing protein</fullName>
    </recommendedName>
</protein>
<dbReference type="OMA" id="LHECAIL"/>
<sequence length="707" mass="79901">MAGKFLNRHRHDGTSPLPLGMDYSPAPSKWTGPDTLWPHDPRTGWSYCVMITSWTMAPDKTGDSHIASPIVFYRVQVGIQSPEGVSTMYRLLRRFSDFLKLHASLKKAFPKKSLPPAPPKNSMLWMKVNDTYLEERRVSLLDWLSKLLSDIEISRSPQIAAFFELEASARAAMGMIKEARLSSPVFSDPRFLTVASSATSVTSETEQGSDTSYDIYVSELSRGTAKGTECEIDELDESTGVGQQELCHSDLHAVGVPMEEKMPDLHENFSLGQKLQNFSPIVGEGGSSHERRHSSESIVSEVSSARGSDFSFAATNDGHSENSQWDSVESSRIQSLISVNPEILKGVQATLPMDQRGNVRRLLANLNRRMIMAKADMEDLTTRLNQESIVKEFLAAKVRDLEGELDSSRRKSKDMLQQALSMEQDTINNLQWELEEVRSSLSTADARACQQEEARIYAEDKLKSVEAERDQANMEIVELRNKLQKMQKEKESTELKMKNDLKLLTREIKMLRKSQPELKEELEMALKDKTKLEVLIQSETQKQEKRRLERTHFLQEVASLRKRLQECSIEFLAKQDDKSTVKNAAVRDVMDFLVTSDNRIGLLVAEAQLLLEDKDEDKLIYQSYGREASPNGVVHSTGSLKVQDEELLSERAFRKLLSEIFMDNVQLYKAVNSMTLNAAVMDDKQDGSAQQDVTPTKKSISMLNRFL</sequence>
<evidence type="ECO:0000259" key="11">
    <source>
        <dbReference type="PROSITE" id="PS50195"/>
    </source>
</evidence>
<evidence type="ECO:0000256" key="9">
    <source>
        <dbReference type="SAM" id="Coils"/>
    </source>
</evidence>
<keyword evidence="6 9" id="KW-0175">Coiled coil</keyword>
<keyword evidence="7" id="KW-0472">Membrane</keyword>
<dbReference type="PANTHER" id="PTHR46856:SF1">
    <property type="entry name" value="PX DOMAIN-CONTAINING PROTEIN EREL1-RELATED"/>
    <property type="match status" value="1"/>
</dbReference>
<comment type="caution">
    <text evidence="12">The sequence shown here is derived from an EMBL/GenBank/DDBJ whole genome shotgun (WGS) entry which is preliminary data.</text>
</comment>
<evidence type="ECO:0000256" key="6">
    <source>
        <dbReference type="ARBA" id="ARBA00023054"/>
    </source>
</evidence>
<reference evidence="12" key="1">
    <citation type="submission" date="2021-08" db="EMBL/GenBank/DDBJ databases">
        <title>WGS assembly of Ceratopteris richardii.</title>
        <authorList>
            <person name="Marchant D.B."/>
            <person name="Chen G."/>
            <person name="Jenkins J."/>
            <person name="Shu S."/>
            <person name="Leebens-Mack J."/>
            <person name="Grimwood J."/>
            <person name="Schmutz J."/>
            <person name="Soltis P."/>
            <person name="Soltis D."/>
            <person name="Chen Z.-H."/>
        </authorList>
    </citation>
    <scope>NUCLEOTIDE SEQUENCE</scope>
    <source>
        <strain evidence="12">Whitten #5841</strain>
        <tissue evidence="12">Leaf</tissue>
    </source>
</reference>
<feature type="coiled-coil region" evidence="9">
    <location>
        <begin position="363"/>
        <end position="521"/>
    </location>
</feature>
<accession>A0A8T2UXV1</accession>
<gene>
    <name evidence="12" type="ORF">KP509_03G023200</name>
</gene>
<feature type="region of interest" description="Disordered" evidence="10">
    <location>
        <begin position="283"/>
        <end position="302"/>
    </location>
</feature>
<keyword evidence="3" id="KW-0813">Transport</keyword>
<keyword evidence="5" id="KW-0653">Protein transport</keyword>
<comment type="function">
    <text evidence="8">Acts as an effector of RABF2A and RABF2B. Involved in vacuolar transport of storage proteins. Regulates membrane trafficking to protein storage vacuoles (PSVs). Binds specifically to phosphatidylinositol 3-monophosphate (PtdIns3P).</text>
</comment>
<dbReference type="Gene3D" id="3.30.1520.10">
    <property type="entry name" value="Phox-like domain"/>
    <property type="match status" value="1"/>
</dbReference>
<evidence type="ECO:0000256" key="1">
    <source>
        <dbReference type="ARBA" id="ARBA00004481"/>
    </source>
</evidence>
<dbReference type="PANTHER" id="PTHR46856">
    <property type="entry name" value="PX DOMAIN-CONTAINING PROTEIN EREL1-RELATED"/>
    <property type="match status" value="1"/>
</dbReference>
<keyword evidence="4" id="KW-0963">Cytoplasm</keyword>
<evidence type="ECO:0000256" key="3">
    <source>
        <dbReference type="ARBA" id="ARBA00022448"/>
    </source>
</evidence>
<dbReference type="GO" id="GO:0035091">
    <property type="term" value="F:phosphatidylinositol binding"/>
    <property type="evidence" value="ECO:0007669"/>
    <property type="project" value="InterPro"/>
</dbReference>
<evidence type="ECO:0000256" key="5">
    <source>
        <dbReference type="ARBA" id="ARBA00022927"/>
    </source>
</evidence>
<dbReference type="InterPro" id="IPR001683">
    <property type="entry name" value="PX_dom"/>
</dbReference>
<evidence type="ECO:0000256" key="2">
    <source>
        <dbReference type="ARBA" id="ARBA00004514"/>
    </source>
</evidence>
<proteinExistence type="predicted"/>
<feature type="domain" description="PX" evidence="11">
    <location>
        <begin position="51"/>
        <end position="170"/>
    </location>
</feature>
<evidence type="ECO:0000256" key="4">
    <source>
        <dbReference type="ARBA" id="ARBA00022490"/>
    </source>
</evidence>
<dbReference type="EMBL" id="CM035408">
    <property type="protein sequence ID" value="KAH7441051.1"/>
    <property type="molecule type" value="Genomic_DNA"/>
</dbReference>
<dbReference type="SMART" id="SM00312">
    <property type="entry name" value="PX"/>
    <property type="match status" value="1"/>
</dbReference>
<keyword evidence="13" id="KW-1185">Reference proteome</keyword>
<dbReference type="Pfam" id="PF00787">
    <property type="entry name" value="PX"/>
    <property type="match status" value="1"/>
</dbReference>
<evidence type="ECO:0000256" key="7">
    <source>
        <dbReference type="ARBA" id="ARBA00023136"/>
    </source>
</evidence>
<dbReference type="GO" id="GO:0005829">
    <property type="term" value="C:cytosol"/>
    <property type="evidence" value="ECO:0007669"/>
    <property type="project" value="UniProtKB-SubCell"/>
</dbReference>
<dbReference type="FunFam" id="3.30.1520.10:FF:000060">
    <property type="entry name" value="Phox (PX) domain-containing protein"/>
    <property type="match status" value="1"/>
</dbReference>
<evidence type="ECO:0000256" key="8">
    <source>
        <dbReference type="ARBA" id="ARBA00055681"/>
    </source>
</evidence>
<comment type="subcellular location">
    <subcellularLocation>
        <location evidence="2">Cytoplasm</location>
        <location evidence="2">Cytosol</location>
    </subcellularLocation>
    <subcellularLocation>
        <location evidence="1">Endosome membrane</location>
        <topology evidence="1">Peripheral membrane protein</topology>
    </subcellularLocation>
</comment>